<protein>
    <submittedName>
        <fullName evidence="2">LexA repressor-like protein</fullName>
    </submittedName>
</protein>
<evidence type="ECO:0000256" key="1">
    <source>
        <dbReference type="SAM" id="Phobius"/>
    </source>
</evidence>
<evidence type="ECO:0000313" key="2">
    <source>
        <dbReference type="EMBL" id="QHZ53506.1"/>
    </source>
</evidence>
<keyword evidence="1" id="KW-1133">Transmembrane helix</keyword>
<keyword evidence="1" id="KW-0472">Membrane</keyword>
<evidence type="ECO:0000313" key="3">
    <source>
        <dbReference type="Proteomes" id="UP000464330"/>
    </source>
</evidence>
<dbReference type="EMBL" id="CP019717">
    <property type="protein sequence ID" value="QHZ53506.1"/>
    <property type="molecule type" value="Genomic_DNA"/>
</dbReference>
<dbReference type="AlphaFoldDB" id="A0A6C0QZ60"/>
<feature type="transmembrane region" description="Helical" evidence="1">
    <location>
        <begin position="20"/>
        <end position="41"/>
    </location>
</feature>
<keyword evidence="1" id="KW-0812">Transmembrane</keyword>
<sequence>MAPFIFWNLAFYTIIRTQLQHVLSFLLSATMSLVIFFLNLIEPSPFFILIHKFTLHHYYTKRYFIKETF</sequence>
<reference evidence="2 3" key="1">
    <citation type="journal article" date="2020" name="Int. J. Med. Microbiol.">
        <title>Discovery of Paenibacillus larvae ERIC V: Phenotypic and genomic comparison to genotypes ERIC I-IV reveal different inventories of virulence factors which correlate with epidemiological prevalences of American Foulbrood.</title>
        <authorList>
            <person name="Beims H."/>
            <person name="Bunk B."/>
            <person name="Erler S."/>
            <person name="Mohr K.I."/>
            <person name="Sproer C."/>
            <person name="Pradella S."/>
            <person name="Gunther G."/>
            <person name="Rohde M."/>
            <person name="von der Ohe W."/>
            <person name="Steinert M."/>
        </authorList>
    </citation>
    <scope>NUCLEOTIDE SEQUENCE [LARGE SCALE GENOMIC DNA]</scope>
    <source>
        <strain evidence="2">Eric_V</strain>
    </source>
</reference>
<gene>
    <name evidence="2" type="ORF">ERICV_04460</name>
</gene>
<dbReference type="Proteomes" id="UP000464330">
    <property type="component" value="Chromosome"/>
</dbReference>
<name>A0A6C0QZ60_9BACL</name>
<accession>A0A6C0QZ60</accession>
<organism evidence="2 3">
    <name type="scientific">Paenibacillus larvae subsp. larvae</name>
    <dbReference type="NCBI Taxonomy" id="147375"/>
    <lineage>
        <taxon>Bacteria</taxon>
        <taxon>Bacillati</taxon>
        <taxon>Bacillota</taxon>
        <taxon>Bacilli</taxon>
        <taxon>Bacillales</taxon>
        <taxon>Paenibacillaceae</taxon>
        <taxon>Paenibacillus</taxon>
    </lineage>
</organism>
<proteinExistence type="predicted"/>